<comment type="caution">
    <text evidence="3">The sequence shown here is derived from an EMBL/GenBank/DDBJ whole genome shotgun (WGS) entry which is preliminary data.</text>
</comment>
<evidence type="ECO:0008006" key="5">
    <source>
        <dbReference type="Google" id="ProtNLM"/>
    </source>
</evidence>
<organism evidence="3 4">
    <name type="scientific">Actinomadura rugatobispora</name>
    <dbReference type="NCBI Taxonomy" id="1994"/>
    <lineage>
        <taxon>Bacteria</taxon>
        <taxon>Bacillati</taxon>
        <taxon>Actinomycetota</taxon>
        <taxon>Actinomycetes</taxon>
        <taxon>Streptosporangiales</taxon>
        <taxon>Thermomonosporaceae</taxon>
        <taxon>Actinomadura</taxon>
    </lineage>
</organism>
<dbReference type="RefSeq" id="WP_378285520.1">
    <property type="nucleotide sequence ID" value="NZ_JBHSON010000046.1"/>
</dbReference>
<dbReference type="InterPro" id="IPR027417">
    <property type="entry name" value="P-loop_NTPase"/>
</dbReference>
<feature type="region of interest" description="Disordered" evidence="1">
    <location>
        <begin position="483"/>
        <end position="530"/>
    </location>
</feature>
<reference evidence="4" key="1">
    <citation type="journal article" date="2019" name="Int. J. Syst. Evol. Microbiol.">
        <title>The Global Catalogue of Microorganisms (GCM) 10K type strain sequencing project: providing services to taxonomists for standard genome sequencing and annotation.</title>
        <authorList>
            <consortium name="The Broad Institute Genomics Platform"/>
            <consortium name="The Broad Institute Genome Sequencing Center for Infectious Disease"/>
            <person name="Wu L."/>
            <person name="Ma J."/>
        </authorList>
    </citation>
    <scope>NUCLEOTIDE SEQUENCE [LARGE SCALE GENOMIC DNA]</scope>
    <source>
        <strain evidence="4">KCTC 42087</strain>
    </source>
</reference>
<keyword evidence="2" id="KW-0812">Transmembrane</keyword>
<feature type="transmembrane region" description="Helical" evidence="2">
    <location>
        <begin position="420"/>
        <end position="441"/>
    </location>
</feature>
<dbReference type="EMBL" id="JBHSON010000046">
    <property type="protein sequence ID" value="MFC5749795.1"/>
    <property type="molecule type" value="Genomic_DNA"/>
</dbReference>
<feature type="region of interest" description="Disordered" evidence="1">
    <location>
        <begin position="32"/>
        <end position="61"/>
    </location>
</feature>
<keyword evidence="2" id="KW-1133">Transmembrane helix</keyword>
<keyword evidence="4" id="KW-1185">Reference proteome</keyword>
<gene>
    <name evidence="3" type="ORF">ACFPZN_29570</name>
</gene>
<dbReference type="Proteomes" id="UP001596074">
    <property type="component" value="Unassembled WGS sequence"/>
</dbReference>
<dbReference type="Gene3D" id="3.40.50.300">
    <property type="entry name" value="P-loop containing nucleotide triphosphate hydrolases"/>
    <property type="match status" value="1"/>
</dbReference>
<evidence type="ECO:0000256" key="2">
    <source>
        <dbReference type="SAM" id="Phobius"/>
    </source>
</evidence>
<evidence type="ECO:0000313" key="4">
    <source>
        <dbReference type="Proteomes" id="UP001596074"/>
    </source>
</evidence>
<dbReference type="SUPFAM" id="SSF52540">
    <property type="entry name" value="P-loop containing nucleoside triphosphate hydrolases"/>
    <property type="match status" value="1"/>
</dbReference>
<feature type="compositionally biased region" description="Low complexity" evidence="1">
    <location>
        <begin position="483"/>
        <end position="507"/>
    </location>
</feature>
<name>A0ABW1A9F6_9ACTN</name>
<accession>A0ABW1A9F6</accession>
<protein>
    <recommendedName>
        <fullName evidence="5">ATP-binding protein</fullName>
    </recommendedName>
</protein>
<sequence length="717" mass="74077">MRGGVRVDGDVGGQMVVGDRNVVINATGSSVSVGTGAAPRMRARKRPARSEKPDPAGPLVGREEELADVARWLRQKRPVVVHGSRGAGKSALLCRVAADWDGDVVFLAAAGQPVEDVLQRLFETCYDVEDYRPTPARLGELMAPIRALFVIDDFPGRADDLTNLIQAVPAGSLLVGTTAPLGDGAAQRLELGGLAEEEALGLVTAKLGRDLDDEEFDGVRCVYEACHGQPGTMLQAAAAIEEGRGASLGTDLAFLREALVAGLNAQARAALDVLRALPGLPVPSGLLTALAGDDADVAELERVGLAVAGAGGHVLAAGAEGEADPADYAEALDAWARTATPREVASAGPIVLAVLTAAADRGDHERACRLARTTAPAFGRALRWGVWRQVLKLGHQSARRSDSAEDAAYFEQEDRVRRRALGMLAGLAAAGGAAGGTALAVHATAATGAKASGAAVLAHPAVIVVVVTVVATAGVAGVVAVRGGGRPVSAPAPAAVPSGVPTRVVSTRPPPSPSTSESRSRTPEPQGQMKVVAEPSTVEPGDMLTITATGFKPRQPIHFMGLDELDGGSGGIRHATTDGQGRAEKVIKVHAPSDGRYRVYVYDVLSHLTPDDWVEVKGPGRGTGREGVESTPPLTPPDISFNPPAPEADQTFTVIAIGFRPRESVRVTGLGADGVYVATDDGRVEAPGHVPSGPGQYDVTAVGLQSDRKAHERLTID</sequence>
<feature type="transmembrane region" description="Helical" evidence="2">
    <location>
        <begin position="461"/>
        <end position="481"/>
    </location>
</feature>
<proteinExistence type="predicted"/>
<evidence type="ECO:0000256" key="1">
    <source>
        <dbReference type="SAM" id="MobiDB-lite"/>
    </source>
</evidence>
<evidence type="ECO:0000313" key="3">
    <source>
        <dbReference type="EMBL" id="MFC5749795.1"/>
    </source>
</evidence>
<feature type="region of interest" description="Disordered" evidence="1">
    <location>
        <begin position="616"/>
        <end position="635"/>
    </location>
</feature>
<keyword evidence="2" id="KW-0472">Membrane</keyword>